<proteinExistence type="predicted"/>
<dbReference type="OrthoDB" id="5293418at2"/>
<dbReference type="Pfam" id="PF25607">
    <property type="entry name" value="DUF7939"/>
    <property type="match status" value="1"/>
</dbReference>
<feature type="compositionally biased region" description="Low complexity" evidence="1">
    <location>
        <begin position="423"/>
        <end position="448"/>
    </location>
</feature>
<dbReference type="InterPro" id="IPR057699">
    <property type="entry name" value="DUF7939"/>
</dbReference>
<gene>
    <name evidence="5" type="ORF">SAMN05216175_11639</name>
</gene>
<organism evidence="5 6">
    <name type="scientific">Neptunomonas qingdaonensis</name>
    <dbReference type="NCBI Taxonomy" id="1045558"/>
    <lineage>
        <taxon>Bacteria</taxon>
        <taxon>Pseudomonadati</taxon>
        <taxon>Pseudomonadota</taxon>
        <taxon>Gammaproteobacteria</taxon>
        <taxon>Oceanospirillales</taxon>
        <taxon>Oceanospirillaceae</taxon>
        <taxon>Neptunomonas</taxon>
    </lineage>
</organism>
<reference evidence="6" key="1">
    <citation type="submission" date="2016-10" db="EMBL/GenBank/DDBJ databases">
        <authorList>
            <person name="Varghese N."/>
            <person name="Submissions S."/>
        </authorList>
    </citation>
    <scope>NUCLEOTIDE SEQUENCE [LARGE SCALE GENOMIC DNA]</scope>
    <source>
        <strain evidence="6">CGMCC 1.10971</strain>
    </source>
</reference>
<dbReference type="EMBL" id="FOOU01000016">
    <property type="protein sequence ID" value="SFG86353.1"/>
    <property type="molecule type" value="Genomic_DNA"/>
</dbReference>
<protein>
    <submittedName>
        <fullName evidence="5">Oxygen tolerance</fullName>
    </submittedName>
</protein>
<feature type="compositionally biased region" description="Polar residues" evidence="1">
    <location>
        <begin position="400"/>
        <end position="416"/>
    </location>
</feature>
<evidence type="ECO:0000313" key="5">
    <source>
        <dbReference type="EMBL" id="SFG86353.1"/>
    </source>
</evidence>
<dbReference type="RefSeq" id="WP_090730071.1">
    <property type="nucleotide sequence ID" value="NZ_FOOU01000016.1"/>
</dbReference>
<evidence type="ECO:0000313" key="6">
    <source>
        <dbReference type="Proteomes" id="UP000198623"/>
    </source>
</evidence>
<evidence type="ECO:0000256" key="3">
    <source>
        <dbReference type="SAM" id="SignalP"/>
    </source>
</evidence>
<dbReference type="AlphaFoldDB" id="A0A1I2VBA8"/>
<dbReference type="PANTHER" id="PTHR40940:SF1">
    <property type="entry name" value="PROTEIN BATD"/>
    <property type="match status" value="1"/>
</dbReference>
<keyword evidence="2" id="KW-1133">Transmembrane helix</keyword>
<evidence type="ECO:0000256" key="2">
    <source>
        <dbReference type="SAM" id="Phobius"/>
    </source>
</evidence>
<dbReference type="Proteomes" id="UP000198623">
    <property type="component" value="Unassembled WGS sequence"/>
</dbReference>
<evidence type="ECO:0000256" key="1">
    <source>
        <dbReference type="SAM" id="MobiDB-lite"/>
    </source>
</evidence>
<dbReference type="STRING" id="1045558.SAMN05216175_11639"/>
<dbReference type="InterPro" id="IPR025738">
    <property type="entry name" value="BatD"/>
</dbReference>
<dbReference type="PANTHER" id="PTHR40940">
    <property type="entry name" value="PROTEIN BATD-RELATED"/>
    <property type="match status" value="1"/>
</dbReference>
<keyword evidence="2" id="KW-0472">Membrane</keyword>
<sequence>MVSRTRACLFVMLLCASLNLQAAIKSSINHSLIEQGDSIRLSIDLENVDGDKIDLTPLEVDFEVLGRSQQSSTIIRNGQLNSSTTLVLTLLPKRAGDLQIPPISIDGEQTESHALRVSKVTQPTAVEGGIEMLSTLSSQQPKVQQPLVYQTSLLLGRQIFNATLQGPEITAGQALIEPLGDQRQYQQTLNGRQISVVEQAWLITPQQSGSLTISPARLIGQIQTGRQSRSPFSGGFSGFSDPGEMRRIQIAAQGYQLEVEPIPASFTGNTWLPAENLTLTDSWSSDQFMVGEPITRTITLHAEGVSRHQIAELALPDIDGIKQYASTPDVSQKYENDLLSSTLTLEVTLIPERAGQLILPELRIPWWDVKSNSEQTAILAARSIPVAAAKNVQRQPDPATASTTAKPQDPIGNSRTDPVLHNPAPSSATQTQTQTQTHTQSTPTNSVAAVPAQASSVATNDQSISIGWIAFFGALVGSLATLMIVWLLQRRARQQPVNSDAESPLNPPRSLSSLKEACHSHNAAAARLALIEWGQQFWPECSNLNQLSLRVSPELREAIAELHKHSYSQKSYSQKSYSQKTDQAEQRWQGDALWNAVQAFKGKEAANKQPEDKLAPLFLS</sequence>
<feature type="signal peptide" evidence="3">
    <location>
        <begin position="1"/>
        <end position="22"/>
    </location>
</feature>
<dbReference type="Pfam" id="PF13584">
    <property type="entry name" value="BatD"/>
    <property type="match status" value="1"/>
</dbReference>
<keyword evidence="3" id="KW-0732">Signal</keyword>
<name>A0A1I2VBA8_9GAMM</name>
<keyword evidence="2" id="KW-0812">Transmembrane</keyword>
<accession>A0A1I2VBA8</accession>
<feature type="region of interest" description="Disordered" evidence="1">
    <location>
        <begin position="389"/>
        <end position="448"/>
    </location>
</feature>
<keyword evidence="6" id="KW-1185">Reference proteome</keyword>
<feature type="chain" id="PRO_5011589417" evidence="3">
    <location>
        <begin position="23"/>
        <end position="620"/>
    </location>
</feature>
<evidence type="ECO:0000259" key="4">
    <source>
        <dbReference type="Pfam" id="PF25607"/>
    </source>
</evidence>
<feature type="transmembrane region" description="Helical" evidence="2">
    <location>
        <begin position="466"/>
        <end position="488"/>
    </location>
</feature>
<feature type="domain" description="DUF7939" evidence="4">
    <location>
        <begin position="511"/>
        <end position="601"/>
    </location>
</feature>